<protein>
    <submittedName>
        <fullName evidence="2">Uncharacterized protein</fullName>
    </submittedName>
</protein>
<feature type="compositionally biased region" description="Basic and acidic residues" evidence="1">
    <location>
        <begin position="1"/>
        <end position="10"/>
    </location>
</feature>
<dbReference type="STRING" id="31246.A0A183NVW4"/>
<evidence type="ECO:0000313" key="3">
    <source>
        <dbReference type="Proteomes" id="UP000269396"/>
    </source>
</evidence>
<dbReference type="Proteomes" id="UP000269396">
    <property type="component" value="Unassembled WGS sequence"/>
</dbReference>
<keyword evidence="3" id="KW-1185">Reference proteome</keyword>
<dbReference type="AlphaFoldDB" id="A0A183NVW4"/>
<dbReference type="EMBL" id="UZAL01027479">
    <property type="protein sequence ID" value="VDP32942.1"/>
    <property type="molecule type" value="Genomic_DNA"/>
</dbReference>
<evidence type="ECO:0000256" key="1">
    <source>
        <dbReference type="SAM" id="MobiDB-lite"/>
    </source>
</evidence>
<gene>
    <name evidence="2" type="ORF">SMTD_LOCUS6250</name>
</gene>
<proteinExistence type="predicted"/>
<accession>A0A183NVW4</accession>
<reference evidence="2 3" key="1">
    <citation type="submission" date="2018-11" db="EMBL/GenBank/DDBJ databases">
        <authorList>
            <consortium name="Pathogen Informatics"/>
        </authorList>
    </citation>
    <scope>NUCLEOTIDE SEQUENCE [LARGE SCALE GENOMIC DNA]</scope>
    <source>
        <strain>Denwood</strain>
        <strain evidence="3">Zambia</strain>
    </source>
</reference>
<evidence type="ECO:0000313" key="2">
    <source>
        <dbReference type="EMBL" id="VDP32942.1"/>
    </source>
</evidence>
<feature type="region of interest" description="Disordered" evidence="1">
    <location>
        <begin position="1"/>
        <end position="49"/>
    </location>
</feature>
<organism evidence="2 3">
    <name type="scientific">Schistosoma mattheei</name>
    <dbReference type="NCBI Taxonomy" id="31246"/>
    <lineage>
        <taxon>Eukaryota</taxon>
        <taxon>Metazoa</taxon>
        <taxon>Spiralia</taxon>
        <taxon>Lophotrochozoa</taxon>
        <taxon>Platyhelminthes</taxon>
        <taxon>Trematoda</taxon>
        <taxon>Digenea</taxon>
        <taxon>Strigeidida</taxon>
        <taxon>Schistosomatoidea</taxon>
        <taxon>Schistosomatidae</taxon>
        <taxon>Schistosoma</taxon>
    </lineage>
</organism>
<name>A0A183NVW4_9TREM</name>
<sequence length="114" mass="13387">MEDVKTKRGADISPPSCGQDETEAKEGFDSWTNSTTKIPRLTRSSKEEKVNMEDKWKWIKKALTSTCREVLECKRHHHKEWISIETLDKIQERKIKKTAINNNQMRTEKVKEQA</sequence>